<dbReference type="EMBL" id="CP132968">
    <property type="protein sequence ID" value="WMD15301.1"/>
    <property type="molecule type" value="Genomic_DNA"/>
</dbReference>
<protein>
    <submittedName>
        <fullName evidence="1">Uncharacterized protein</fullName>
    </submittedName>
</protein>
<dbReference type="AlphaFoldDB" id="A0AAQ3GRD3"/>
<dbReference type="RefSeq" id="WP_306856121.1">
    <property type="nucleotide sequence ID" value="NZ_CP132968.1"/>
</dbReference>
<name>A0AAQ3GRD3_ANAHA</name>
<gene>
    <name evidence="1" type="ORF">RBI15_07865</name>
</gene>
<evidence type="ECO:0000313" key="2">
    <source>
        <dbReference type="Proteomes" id="UP001243496"/>
    </source>
</evidence>
<accession>A0AAQ3GRD3</accession>
<dbReference type="GeneID" id="92741303"/>
<proteinExistence type="predicted"/>
<evidence type="ECO:0000313" key="1">
    <source>
        <dbReference type="EMBL" id="WMD15301.1"/>
    </source>
</evidence>
<reference evidence="1" key="1">
    <citation type="submission" date="2023-08" db="EMBL/GenBank/DDBJ databases">
        <title>Complete Genome Sequences of butyrate producing Anaerostipes hadrus strains BA1 and GIF7 isolated from the terminal ileum of a healthy lean male.</title>
        <authorList>
            <person name="Low A."/>
            <person name="Sheludchenko M."/>
            <person name="Cheng H.E."/>
            <person name="Koh X.Q."/>
            <person name="Lee J."/>
        </authorList>
    </citation>
    <scope>NUCLEOTIDE SEQUENCE</scope>
    <source>
        <strain evidence="1">BA1</strain>
    </source>
</reference>
<organism evidence="1 2">
    <name type="scientific">Anaerostipes hadrus</name>
    <dbReference type="NCBI Taxonomy" id="649756"/>
    <lineage>
        <taxon>Bacteria</taxon>
        <taxon>Bacillati</taxon>
        <taxon>Bacillota</taxon>
        <taxon>Clostridia</taxon>
        <taxon>Lachnospirales</taxon>
        <taxon>Lachnospiraceae</taxon>
        <taxon>Anaerostipes</taxon>
    </lineage>
</organism>
<dbReference type="Proteomes" id="UP001243496">
    <property type="component" value="Chromosome"/>
</dbReference>
<sequence>MRCADCGNEDENTLWDEGGTIYCSRCTHRTRTSDGEEDLVECPHCHEMRDSKAYYCRHCNMPF</sequence>